<keyword evidence="7 10" id="KW-0663">Pyridoxal phosphate</keyword>
<dbReference type="InterPro" id="IPR011833">
    <property type="entry name" value="Glycg_phsphrylas"/>
</dbReference>
<dbReference type="RefSeq" id="WP_038591326.1">
    <property type="nucleotide sequence ID" value="NZ_CP009211.1"/>
</dbReference>
<dbReference type="PANTHER" id="PTHR11468:SF3">
    <property type="entry name" value="GLYCOGEN PHOSPHORYLASE, LIVER FORM"/>
    <property type="match status" value="1"/>
</dbReference>
<dbReference type="NCBIfam" id="TIGR02093">
    <property type="entry name" value="P_ylase"/>
    <property type="match status" value="1"/>
</dbReference>
<dbReference type="CDD" id="cd04300">
    <property type="entry name" value="GT35_Glycogen_Phosphorylase"/>
    <property type="match status" value="1"/>
</dbReference>
<dbReference type="SUPFAM" id="SSF53756">
    <property type="entry name" value="UDP-Glycosyltransferase/glycogen phosphorylase"/>
    <property type="match status" value="1"/>
</dbReference>
<comment type="function">
    <text evidence="9">Phosphorylase is an important allosteric enzyme in carbohydrate metabolism. Enzymes from different sources differ in their regulatory mechanisms and in their natural substrates. However, all known phosphorylases share catalytic and structural properties.</text>
</comment>
<dbReference type="Proteomes" id="UP000028780">
    <property type="component" value="Chromosome"/>
</dbReference>
<comment type="function">
    <text evidence="11">Allosteric enzyme that catalyzes the rate-limiting step in glycogen catabolism, the phosphorolytic cleavage of glycogen to produce glucose-1-phosphate, and plays a central role in maintaining cellular and organismal glucose homeostasis.</text>
</comment>
<evidence type="ECO:0000256" key="2">
    <source>
        <dbReference type="ARBA" id="ARBA00001933"/>
    </source>
</evidence>
<evidence type="ECO:0000313" key="15">
    <source>
        <dbReference type="Proteomes" id="UP000215374"/>
    </source>
</evidence>
<evidence type="ECO:0000313" key="12">
    <source>
        <dbReference type="EMBL" id="AIJ33836.1"/>
    </source>
</evidence>
<evidence type="ECO:0000256" key="5">
    <source>
        <dbReference type="ARBA" id="ARBA00022676"/>
    </source>
</evidence>
<evidence type="ECO:0000256" key="6">
    <source>
        <dbReference type="ARBA" id="ARBA00022679"/>
    </source>
</evidence>
<dbReference type="eggNOG" id="COG0058">
    <property type="taxonomic scope" value="Bacteria"/>
</dbReference>
<dbReference type="GO" id="GO:0030170">
    <property type="term" value="F:pyridoxal phosphate binding"/>
    <property type="evidence" value="ECO:0007669"/>
    <property type="project" value="InterPro"/>
</dbReference>
<dbReference type="GO" id="GO:0005980">
    <property type="term" value="P:glycogen catabolic process"/>
    <property type="evidence" value="ECO:0007669"/>
    <property type="project" value="TreeGrafter"/>
</dbReference>
<evidence type="ECO:0000313" key="14">
    <source>
        <dbReference type="Proteomes" id="UP000028780"/>
    </source>
</evidence>
<feature type="modified residue" description="N6-(pyridoxal phosphate)lysine" evidence="10">
    <location>
        <position position="637"/>
    </location>
</feature>
<dbReference type="EMBL" id="CP009211">
    <property type="protein sequence ID" value="AIJ33836.1"/>
    <property type="molecule type" value="Genomic_DNA"/>
</dbReference>
<evidence type="ECO:0000256" key="7">
    <source>
        <dbReference type="ARBA" id="ARBA00022898"/>
    </source>
</evidence>
<comment type="similarity">
    <text evidence="3 11">Belongs to the glycogen phosphorylase family.</text>
</comment>
<evidence type="ECO:0000256" key="10">
    <source>
        <dbReference type="PIRSR" id="PIRSR000460-1"/>
    </source>
</evidence>
<dbReference type="EMBL" id="LT906467">
    <property type="protein sequence ID" value="SNV76162.1"/>
    <property type="molecule type" value="Genomic_DNA"/>
</dbReference>
<dbReference type="OrthoDB" id="9760804at2"/>
<dbReference type="Proteomes" id="UP000215374">
    <property type="component" value="Chromosome 1"/>
</dbReference>
<accession>A0A076NNK6</accession>
<dbReference type="InterPro" id="IPR000811">
    <property type="entry name" value="Glyco_trans_35"/>
</dbReference>
<evidence type="ECO:0000256" key="3">
    <source>
        <dbReference type="ARBA" id="ARBA00006047"/>
    </source>
</evidence>
<dbReference type="EC" id="2.4.1.1" evidence="11"/>
<dbReference type="STRING" id="156978.CIMIT_07885"/>
<dbReference type="KEGG" id="cii:CIMIT_07885"/>
<comment type="cofactor">
    <cofactor evidence="2 11">
        <name>pyridoxal 5'-phosphate</name>
        <dbReference type="ChEBI" id="CHEBI:597326"/>
    </cofactor>
</comment>
<dbReference type="AlphaFoldDB" id="A0A076NNK6"/>
<dbReference type="PIRSF" id="PIRSF000460">
    <property type="entry name" value="Pprylas_GlgP"/>
    <property type="match status" value="1"/>
</dbReference>
<protein>
    <recommendedName>
        <fullName evidence="11">Alpha-1,4 glucan phosphorylase</fullName>
        <ecNumber evidence="11">2.4.1.1</ecNumber>
    </recommendedName>
</protein>
<evidence type="ECO:0000256" key="11">
    <source>
        <dbReference type="RuleBase" id="RU000587"/>
    </source>
</evidence>
<evidence type="ECO:0000313" key="13">
    <source>
        <dbReference type="EMBL" id="SNV76162.1"/>
    </source>
</evidence>
<dbReference type="Pfam" id="PF00343">
    <property type="entry name" value="Phosphorylase"/>
    <property type="match status" value="1"/>
</dbReference>
<dbReference type="GO" id="GO:0005737">
    <property type="term" value="C:cytoplasm"/>
    <property type="evidence" value="ECO:0007669"/>
    <property type="project" value="TreeGrafter"/>
</dbReference>
<evidence type="ECO:0000256" key="1">
    <source>
        <dbReference type="ARBA" id="ARBA00001275"/>
    </source>
</evidence>
<keyword evidence="5 11" id="KW-0328">Glycosyltransferase</keyword>
<dbReference type="FunFam" id="3.40.50.2000:FF:000003">
    <property type="entry name" value="Alpha-1,4 glucan phosphorylase"/>
    <property type="match status" value="1"/>
</dbReference>
<reference evidence="12 14" key="1">
    <citation type="submission" date="2014-08" db="EMBL/GenBank/DDBJ databases">
        <title>Complete genome sequence of Corynebacterium imitans DSM 44264, isolated from a five-month-old boy with suspected pharyngeal diphtheria.</title>
        <authorList>
            <person name="Mollmann S."/>
            <person name="Albersmeier A."/>
            <person name="Ruckert C."/>
            <person name="Tauch A."/>
        </authorList>
    </citation>
    <scope>NUCLEOTIDE SEQUENCE [LARGE SCALE GENOMIC DNA]</scope>
    <source>
        <strain evidence="12 14">DSM 44264</strain>
    </source>
</reference>
<organism evidence="12 14">
    <name type="scientific">Corynebacterium imitans</name>
    <dbReference type="NCBI Taxonomy" id="156978"/>
    <lineage>
        <taxon>Bacteria</taxon>
        <taxon>Bacillati</taxon>
        <taxon>Actinomycetota</taxon>
        <taxon>Actinomycetes</taxon>
        <taxon>Mycobacteriales</taxon>
        <taxon>Corynebacteriaceae</taxon>
        <taxon>Corynebacterium</taxon>
    </lineage>
</organism>
<comment type="catalytic activity">
    <reaction evidence="1 11">
        <text>[(1-&gt;4)-alpha-D-glucosyl](n) + phosphate = [(1-&gt;4)-alpha-D-glucosyl](n-1) + alpha-D-glucose 1-phosphate</text>
        <dbReference type="Rhea" id="RHEA:41732"/>
        <dbReference type="Rhea" id="RHEA-COMP:9584"/>
        <dbReference type="Rhea" id="RHEA-COMP:9586"/>
        <dbReference type="ChEBI" id="CHEBI:15444"/>
        <dbReference type="ChEBI" id="CHEBI:43474"/>
        <dbReference type="ChEBI" id="CHEBI:58601"/>
        <dbReference type="EC" id="2.4.1.1"/>
    </reaction>
</comment>
<dbReference type="HOGENOM" id="CLU_010198_1_1_11"/>
<keyword evidence="6 11" id="KW-0808">Transferase</keyword>
<gene>
    <name evidence="13" type="primary">glgP</name>
    <name evidence="12" type="ORF">CIMIT_07885</name>
    <name evidence="13" type="ORF">SAMEA4535761_01637</name>
</gene>
<proteinExistence type="inferred from homology"/>
<dbReference type="PANTHER" id="PTHR11468">
    <property type="entry name" value="GLYCOGEN PHOSPHORYLASE"/>
    <property type="match status" value="1"/>
</dbReference>
<reference evidence="13 15" key="2">
    <citation type="submission" date="2017-06" db="EMBL/GenBank/DDBJ databases">
        <authorList>
            <consortium name="Pathogen Informatics"/>
        </authorList>
    </citation>
    <scope>NUCLEOTIDE SEQUENCE [LARGE SCALE GENOMIC DNA]</scope>
    <source>
        <strain evidence="13 15">NCTC13015</strain>
    </source>
</reference>
<dbReference type="FunFam" id="3.40.50.2000:FF:000807">
    <property type="entry name" value="Alpha-glucan phosphorylase 2, cytosolic"/>
    <property type="match status" value="1"/>
</dbReference>
<dbReference type="GO" id="GO:0008184">
    <property type="term" value="F:glycogen phosphorylase activity"/>
    <property type="evidence" value="ECO:0007669"/>
    <property type="project" value="InterPro"/>
</dbReference>
<sequence length="796" mass="90613">MNTPAHAPALNEALAGHVRAFGGRTPENATTKKFWTGLSAAVMEQLADNWDATRSAYAGTRQAAYFSAEFLQGRALLNNLTNLGLVDEAKAAAKASGHELSDVLEAEHDAALGNGGLGRLAACFLDSAVTQDYPLTGYGLLYRYGLFRQEFVDGFQKEHPDAWKESFYPFIVRHGSQQRIVKFDDMHVRAIPHDMPITGYGTDNVGTLRLWDASPMHEFDYDAFNHQRFTDAILEREAVHDITRVLYPNDSSYAGKLLRVRQQYFFVSASLQELVENYIEHHGEDLSKFHEFNSIQLNDTHPVLGIPELMRLLMDEHDMGWDEAWEVTSKTFAYTNHTVLQEALETWEESIFKQLFWRIWEIVQEIDRRYRLDMEARGIAPETAHHYSPVHDGAIHMAWIACYAAYSVNGVAALHTEILKRDTLNYWYEMYPERFNNKTNGVTPRRWLRMCNPRLSELLDRLAGSDEWVTDLSKLRELRHFAEDPEVLRELREIKAANKRDFAEWIADRQGEEIDPDSVFDTQIKRLHEYKRQLMNALYILDLYFRITQDGERDVPKRTFIFGAKAAPGYTMAKGIIKLINAIGQLVNNDPVASQYLHVVFVENYNVSPAEQIIPATDVSEQISTAGKEASGTSNMKFMMNGALTLGTMDGANVEIVDAVGEDNAYIFGAREEELPELKRSYDPKAVAAETPGLMRVLDALVDGTLEDNGSGAFHDIRASLLDGFGFDDPDVYYVLGDYADFRATRDRMAEEYYADPDHWAKMCWINICESGRFSSDRTIRDYAEEVWKLDPTPIN</sequence>
<keyword evidence="4" id="KW-0021">Allosteric enzyme</keyword>
<evidence type="ECO:0000256" key="4">
    <source>
        <dbReference type="ARBA" id="ARBA00022533"/>
    </source>
</evidence>
<dbReference type="InterPro" id="IPR035090">
    <property type="entry name" value="Pyridoxal_P_attach_site"/>
</dbReference>
<evidence type="ECO:0000256" key="8">
    <source>
        <dbReference type="ARBA" id="ARBA00023277"/>
    </source>
</evidence>
<keyword evidence="14" id="KW-1185">Reference proteome</keyword>
<evidence type="ECO:0000256" key="9">
    <source>
        <dbReference type="ARBA" id="ARBA00025174"/>
    </source>
</evidence>
<keyword evidence="8 11" id="KW-0119">Carbohydrate metabolism</keyword>
<dbReference type="Gene3D" id="3.40.50.2000">
    <property type="entry name" value="Glycogen Phosphorylase B"/>
    <property type="match status" value="2"/>
</dbReference>
<dbReference type="PROSITE" id="PS00102">
    <property type="entry name" value="PHOSPHORYLASE"/>
    <property type="match status" value="1"/>
</dbReference>
<name>A0A076NNK6_9CORY</name>